<feature type="transmembrane region" description="Helical" evidence="6">
    <location>
        <begin position="46"/>
        <end position="68"/>
    </location>
</feature>
<evidence type="ECO:0000313" key="8">
    <source>
        <dbReference type="Proteomes" id="UP000199088"/>
    </source>
</evidence>
<dbReference type="PANTHER" id="PTHR23513">
    <property type="entry name" value="INTEGRAL MEMBRANE EFFLUX PROTEIN-RELATED"/>
    <property type="match status" value="1"/>
</dbReference>
<name>A0A1H0SFC1_9ACTN</name>
<sequence length="420" mass="43863">MSSLWRHHDFRQLWAAETVSQVGTQVTLVALPILAVTLLRATPLQMGVLTALETAAFLLVALPAGAWVDRWRRRLVLVTADVVRGAALASVPLAYLLDALTLGQLYVVATVVGTATVFFDVGYQSYLPVLVDRTQIVDGNGKLEASRAVAQVVGPGLTGVLLRVLAAPLLIVVNALTYLVSALFLARIRTPDTLPERAARRPLRTEIAEGLAFVVGHRLLRRMVACTALANLGGAMTGALLVLYAIRELGLAESTVGLVFSVGAVGGLVGAVSAARVARWVGEGRTIPLSAVAFAVAAAGIPLASLGAATPTLVVAWFALSFATIVYNVTQVSFRQRLCPPRLLGRMNASVRFLVYGTLPLGGLLGGVLGTALGVVPTLWVAVAVQGLAALPVLASPLTGMRDLPVELDATAEVSPATRG</sequence>
<evidence type="ECO:0000256" key="4">
    <source>
        <dbReference type="ARBA" id="ARBA00022989"/>
    </source>
</evidence>
<feature type="transmembrane region" description="Helical" evidence="6">
    <location>
        <begin position="353"/>
        <end position="373"/>
    </location>
</feature>
<proteinExistence type="predicted"/>
<dbReference type="InterPro" id="IPR022324">
    <property type="entry name" value="Bacilysin_exporter_BacE_put"/>
</dbReference>
<evidence type="ECO:0000256" key="6">
    <source>
        <dbReference type="SAM" id="Phobius"/>
    </source>
</evidence>
<gene>
    <name evidence="7" type="ORF">SAMN05660199_03815</name>
</gene>
<keyword evidence="5 6" id="KW-0472">Membrane</keyword>
<organism evidence="7 8">
    <name type="scientific">Klenkia soli</name>
    <dbReference type="NCBI Taxonomy" id="1052260"/>
    <lineage>
        <taxon>Bacteria</taxon>
        <taxon>Bacillati</taxon>
        <taxon>Actinomycetota</taxon>
        <taxon>Actinomycetes</taxon>
        <taxon>Geodermatophilales</taxon>
        <taxon>Geodermatophilaceae</taxon>
        <taxon>Klenkia</taxon>
    </lineage>
</organism>
<dbReference type="Pfam" id="PF07690">
    <property type="entry name" value="MFS_1"/>
    <property type="match status" value="1"/>
</dbReference>
<keyword evidence="2" id="KW-1003">Cell membrane</keyword>
<feature type="transmembrane region" description="Helical" evidence="6">
    <location>
        <begin position="289"/>
        <end position="308"/>
    </location>
</feature>
<dbReference type="Proteomes" id="UP000199088">
    <property type="component" value="Unassembled WGS sequence"/>
</dbReference>
<keyword evidence="8" id="KW-1185">Reference proteome</keyword>
<keyword evidence="4 6" id="KW-1133">Transmembrane helix</keyword>
<evidence type="ECO:0000256" key="1">
    <source>
        <dbReference type="ARBA" id="ARBA00004651"/>
    </source>
</evidence>
<dbReference type="InterPro" id="IPR036259">
    <property type="entry name" value="MFS_trans_sf"/>
</dbReference>
<protein>
    <submittedName>
        <fullName evidence="7">Predicted arabinose efflux permease, MFS family</fullName>
    </submittedName>
</protein>
<feature type="transmembrane region" description="Helical" evidence="6">
    <location>
        <begin position="223"/>
        <end position="246"/>
    </location>
</feature>
<accession>A0A1H0SFC1</accession>
<dbReference type="CDD" id="cd06173">
    <property type="entry name" value="MFS_MefA_like"/>
    <property type="match status" value="1"/>
</dbReference>
<feature type="transmembrane region" description="Helical" evidence="6">
    <location>
        <begin position="314"/>
        <end position="332"/>
    </location>
</feature>
<keyword evidence="3 6" id="KW-0812">Transmembrane</keyword>
<dbReference type="GO" id="GO:0022857">
    <property type="term" value="F:transmembrane transporter activity"/>
    <property type="evidence" value="ECO:0007669"/>
    <property type="project" value="InterPro"/>
</dbReference>
<evidence type="ECO:0000256" key="3">
    <source>
        <dbReference type="ARBA" id="ARBA00022692"/>
    </source>
</evidence>
<feature type="transmembrane region" description="Helical" evidence="6">
    <location>
        <begin position="379"/>
        <end position="398"/>
    </location>
</feature>
<dbReference type="InterPro" id="IPR011701">
    <property type="entry name" value="MFS"/>
</dbReference>
<dbReference type="STRING" id="1052260.SAMN05660199_03815"/>
<feature type="transmembrane region" description="Helical" evidence="6">
    <location>
        <begin position="258"/>
        <end position="277"/>
    </location>
</feature>
<evidence type="ECO:0000256" key="2">
    <source>
        <dbReference type="ARBA" id="ARBA00022475"/>
    </source>
</evidence>
<reference evidence="8" key="1">
    <citation type="submission" date="2016-10" db="EMBL/GenBank/DDBJ databases">
        <authorList>
            <person name="Varghese N."/>
            <person name="Submissions S."/>
        </authorList>
    </citation>
    <scope>NUCLEOTIDE SEQUENCE [LARGE SCALE GENOMIC DNA]</scope>
    <source>
        <strain evidence="8">DSM 45843</strain>
    </source>
</reference>
<dbReference type="RefSeq" id="WP_091248307.1">
    <property type="nucleotide sequence ID" value="NZ_FNIR01000013.1"/>
</dbReference>
<dbReference type="PRINTS" id="PR01988">
    <property type="entry name" value="EXPORTERBACE"/>
</dbReference>
<feature type="transmembrane region" description="Helical" evidence="6">
    <location>
        <begin position="165"/>
        <end position="186"/>
    </location>
</feature>
<evidence type="ECO:0000256" key="5">
    <source>
        <dbReference type="ARBA" id="ARBA00023136"/>
    </source>
</evidence>
<dbReference type="GO" id="GO:0005886">
    <property type="term" value="C:plasma membrane"/>
    <property type="evidence" value="ECO:0007669"/>
    <property type="project" value="UniProtKB-SubCell"/>
</dbReference>
<dbReference type="Gene3D" id="1.20.1250.20">
    <property type="entry name" value="MFS general substrate transporter like domains"/>
    <property type="match status" value="1"/>
</dbReference>
<dbReference type="AlphaFoldDB" id="A0A1H0SFC1"/>
<dbReference type="SUPFAM" id="SSF103473">
    <property type="entry name" value="MFS general substrate transporter"/>
    <property type="match status" value="1"/>
</dbReference>
<dbReference type="EMBL" id="FNIR01000013">
    <property type="protein sequence ID" value="SDP40463.1"/>
    <property type="molecule type" value="Genomic_DNA"/>
</dbReference>
<dbReference type="OrthoDB" id="9815525at2"/>
<dbReference type="PANTHER" id="PTHR23513:SF6">
    <property type="entry name" value="MAJOR FACILITATOR SUPERFAMILY ASSOCIATED DOMAIN-CONTAINING PROTEIN"/>
    <property type="match status" value="1"/>
</dbReference>
<comment type="subcellular location">
    <subcellularLocation>
        <location evidence="1">Cell membrane</location>
        <topology evidence="1">Multi-pass membrane protein</topology>
    </subcellularLocation>
</comment>
<evidence type="ECO:0000313" key="7">
    <source>
        <dbReference type="EMBL" id="SDP40463.1"/>
    </source>
</evidence>
<feature type="transmembrane region" description="Helical" evidence="6">
    <location>
        <begin position="74"/>
        <end position="97"/>
    </location>
</feature>